<protein>
    <submittedName>
        <fullName evidence="2 4">Uncharacterized protein</fullName>
    </submittedName>
</protein>
<evidence type="ECO:0000256" key="1">
    <source>
        <dbReference type="SAM" id="MobiDB-lite"/>
    </source>
</evidence>
<name>A0A0R3PN67_ANGCS</name>
<accession>A0A0R3PN67</accession>
<evidence type="ECO:0000313" key="2">
    <source>
        <dbReference type="EMBL" id="VDM58043.1"/>
    </source>
</evidence>
<proteinExistence type="predicted"/>
<evidence type="ECO:0000313" key="4">
    <source>
        <dbReference type="WBParaSite" id="ACOC_0000645701-mRNA-1"/>
    </source>
</evidence>
<feature type="region of interest" description="Disordered" evidence="1">
    <location>
        <begin position="105"/>
        <end position="125"/>
    </location>
</feature>
<dbReference type="EMBL" id="UYYA01003948">
    <property type="protein sequence ID" value="VDM58043.1"/>
    <property type="molecule type" value="Genomic_DNA"/>
</dbReference>
<sequence length="125" mass="13808">MESATLQEERCAQTSPHCQAEVRMYAAQCLRLRFFPQPASLSRKNDRAASELGKQPSTTSTSSSSSTTNEGRKRRRGEVANPANTLDGLVARRADDTLESFQKRCLSEQEAIEGPDDELEANVMT</sequence>
<feature type="region of interest" description="Disordered" evidence="1">
    <location>
        <begin position="40"/>
        <end position="91"/>
    </location>
</feature>
<reference evidence="2 3" key="2">
    <citation type="submission" date="2018-11" db="EMBL/GenBank/DDBJ databases">
        <authorList>
            <consortium name="Pathogen Informatics"/>
        </authorList>
    </citation>
    <scope>NUCLEOTIDE SEQUENCE [LARGE SCALE GENOMIC DNA]</scope>
    <source>
        <strain evidence="2 3">Costa Rica</strain>
    </source>
</reference>
<feature type="compositionally biased region" description="Low complexity" evidence="1">
    <location>
        <begin position="57"/>
        <end position="68"/>
    </location>
</feature>
<dbReference type="OrthoDB" id="6077919at2759"/>
<keyword evidence="3" id="KW-1185">Reference proteome</keyword>
<dbReference type="STRING" id="334426.A0A0R3PN67"/>
<reference evidence="4" key="1">
    <citation type="submission" date="2017-02" db="UniProtKB">
        <authorList>
            <consortium name="WormBaseParasite"/>
        </authorList>
    </citation>
    <scope>IDENTIFICATION</scope>
</reference>
<dbReference type="AlphaFoldDB" id="A0A0R3PN67"/>
<organism evidence="4">
    <name type="scientific">Angiostrongylus costaricensis</name>
    <name type="common">Nematode worm</name>
    <dbReference type="NCBI Taxonomy" id="334426"/>
    <lineage>
        <taxon>Eukaryota</taxon>
        <taxon>Metazoa</taxon>
        <taxon>Ecdysozoa</taxon>
        <taxon>Nematoda</taxon>
        <taxon>Chromadorea</taxon>
        <taxon>Rhabditida</taxon>
        <taxon>Rhabditina</taxon>
        <taxon>Rhabditomorpha</taxon>
        <taxon>Strongyloidea</taxon>
        <taxon>Metastrongylidae</taxon>
        <taxon>Angiostrongylus</taxon>
    </lineage>
</organism>
<evidence type="ECO:0000313" key="3">
    <source>
        <dbReference type="Proteomes" id="UP000267027"/>
    </source>
</evidence>
<gene>
    <name evidence="2" type="ORF">ACOC_LOCUS6458</name>
</gene>
<feature type="compositionally biased region" description="Acidic residues" evidence="1">
    <location>
        <begin position="110"/>
        <end position="125"/>
    </location>
</feature>
<dbReference type="Proteomes" id="UP000267027">
    <property type="component" value="Unassembled WGS sequence"/>
</dbReference>
<dbReference type="WBParaSite" id="ACOC_0000645701-mRNA-1">
    <property type="protein sequence ID" value="ACOC_0000645701-mRNA-1"/>
    <property type="gene ID" value="ACOC_0000645701"/>
</dbReference>